<dbReference type="Proteomes" id="UP001235874">
    <property type="component" value="Chromosome"/>
</dbReference>
<dbReference type="EMBL" id="CP130472">
    <property type="protein sequence ID" value="WLS46420.1"/>
    <property type="molecule type" value="Genomic_DNA"/>
</dbReference>
<evidence type="ECO:0000313" key="3">
    <source>
        <dbReference type="EMBL" id="WLS46420.1"/>
    </source>
</evidence>
<organism evidence="3 4">
    <name type="scientific">Micromonospora profundi</name>
    <dbReference type="NCBI Taxonomy" id="1420889"/>
    <lineage>
        <taxon>Bacteria</taxon>
        <taxon>Bacillati</taxon>
        <taxon>Actinomycetota</taxon>
        <taxon>Actinomycetes</taxon>
        <taxon>Micromonosporales</taxon>
        <taxon>Micromonosporaceae</taxon>
        <taxon>Micromonospora</taxon>
    </lineage>
</organism>
<feature type="signal peptide" evidence="2">
    <location>
        <begin position="1"/>
        <end position="24"/>
    </location>
</feature>
<accession>A0AAJ6HXL3</accession>
<feature type="chain" id="PRO_5042526847" description="DUF5666 domain-containing protein" evidence="2">
    <location>
        <begin position="25"/>
        <end position="489"/>
    </location>
</feature>
<dbReference type="RefSeq" id="WP_306272870.1">
    <property type="nucleotide sequence ID" value="NZ_CP130472.1"/>
</dbReference>
<dbReference type="AlphaFoldDB" id="A0AAJ6HXL3"/>
<evidence type="ECO:0008006" key="5">
    <source>
        <dbReference type="Google" id="ProtNLM"/>
    </source>
</evidence>
<evidence type="ECO:0000256" key="1">
    <source>
        <dbReference type="SAM" id="MobiDB-lite"/>
    </source>
</evidence>
<name>A0AAJ6HXL3_9ACTN</name>
<sequence>MVAPGSRRRRAVAVLLTVTLVPLAACQRGDAGPKPPRPPAGVAAEDQRYGAAPAPDPKVTYQPDVVFVGGGGGSVRGLSEDALTWRIDPGASGADKLARGKVMFLTGRAVGRVLDVRRDAGDLAVTLGPVNITDVIRDGTFASDGPVSLEKPVRHDAGTPFWAEYDAADGGSGGGAAVPAASTPSSSTFRVRPVGSGVGMSPAGLSGVRRIGGFDVTSICCVNAVGARFSYHGGGIRIVGLATLLMKSPTAQFYLEIRGATIRRAELRVSGMVGLRIEIKGATDRGQNINKRIPIPLDFSVPVGKILGVPFSVTANQVIGIQTAFSAKDGNIKAAGEWSLGGSVGFGYADGAFGVTKPWNLTVHNSITDSISGPSVGVNGIIIYYQAAFRAGLGMFGLTAGLYAIVTASAGLTVGSALGAPLALCRSTQLGLSVDYGVGYTIPGGLARVINKFLDLFNAGPIAASAGIGRADNVFDKLDVQPDKKICKG</sequence>
<keyword evidence="4" id="KW-1185">Reference proteome</keyword>
<proteinExistence type="predicted"/>
<evidence type="ECO:0000313" key="4">
    <source>
        <dbReference type="Proteomes" id="UP001235874"/>
    </source>
</evidence>
<reference evidence="3 4" key="1">
    <citation type="submission" date="2023-07" db="EMBL/GenBank/DDBJ databases">
        <title>Micromonospora profundi TRM 95458 converts glycerol to a new osmotic compound.</title>
        <authorList>
            <person name="Lu D."/>
        </authorList>
    </citation>
    <scope>NUCLEOTIDE SEQUENCE [LARGE SCALE GENOMIC DNA]</scope>
    <source>
        <strain evidence="3 4">TRM95458</strain>
    </source>
</reference>
<feature type="region of interest" description="Disordered" evidence="1">
    <location>
        <begin position="27"/>
        <end position="57"/>
    </location>
</feature>
<dbReference type="KEGG" id="mprn:Q3V37_03865"/>
<evidence type="ECO:0000256" key="2">
    <source>
        <dbReference type="SAM" id="SignalP"/>
    </source>
</evidence>
<keyword evidence="2" id="KW-0732">Signal</keyword>
<protein>
    <recommendedName>
        <fullName evidence="5">DUF5666 domain-containing protein</fullName>
    </recommendedName>
</protein>
<gene>
    <name evidence="3" type="ORF">Q3V37_03865</name>
</gene>